<evidence type="ECO:0000313" key="3">
    <source>
        <dbReference type="EMBL" id="GMI47798.1"/>
    </source>
</evidence>
<gene>
    <name evidence="3" type="ORF">TrCOL_g10072</name>
</gene>
<dbReference type="SUPFAM" id="SSF55781">
    <property type="entry name" value="GAF domain-like"/>
    <property type="match status" value="2"/>
</dbReference>
<evidence type="ECO:0000313" key="4">
    <source>
        <dbReference type="Proteomes" id="UP001165065"/>
    </source>
</evidence>
<dbReference type="Pfam" id="PF01590">
    <property type="entry name" value="GAF"/>
    <property type="match status" value="2"/>
</dbReference>
<dbReference type="PANTHER" id="PTHR43155:SF2">
    <property type="entry name" value="CYCLIC DI-GMP PHOSPHODIESTERASE PA4108"/>
    <property type="match status" value="1"/>
</dbReference>
<evidence type="ECO:0000256" key="1">
    <source>
        <dbReference type="SAM" id="MobiDB-lite"/>
    </source>
</evidence>
<dbReference type="InterPro" id="IPR029016">
    <property type="entry name" value="GAF-like_dom_sf"/>
</dbReference>
<dbReference type="AlphaFoldDB" id="A0A9W7GNP1"/>
<feature type="compositionally biased region" description="Acidic residues" evidence="1">
    <location>
        <begin position="393"/>
        <end position="403"/>
    </location>
</feature>
<evidence type="ECO:0000259" key="2">
    <source>
        <dbReference type="SMART" id="SM00065"/>
    </source>
</evidence>
<feature type="domain" description="GAF" evidence="2">
    <location>
        <begin position="45"/>
        <end position="197"/>
    </location>
</feature>
<dbReference type="Proteomes" id="UP001165065">
    <property type="component" value="Unassembled WGS sequence"/>
</dbReference>
<reference evidence="4" key="1">
    <citation type="journal article" date="2023" name="Commun. Biol.">
        <title>Genome analysis of Parmales, the sister group of diatoms, reveals the evolutionary specialization of diatoms from phago-mixotrophs to photoautotrophs.</title>
        <authorList>
            <person name="Ban H."/>
            <person name="Sato S."/>
            <person name="Yoshikawa S."/>
            <person name="Yamada K."/>
            <person name="Nakamura Y."/>
            <person name="Ichinomiya M."/>
            <person name="Sato N."/>
            <person name="Blanc-Mathieu R."/>
            <person name="Endo H."/>
            <person name="Kuwata A."/>
            <person name="Ogata H."/>
        </authorList>
    </citation>
    <scope>NUCLEOTIDE SEQUENCE [LARGE SCALE GENOMIC DNA]</scope>
</reference>
<keyword evidence="4" id="KW-1185">Reference proteome</keyword>
<proteinExistence type="predicted"/>
<dbReference type="Gene3D" id="3.30.450.40">
    <property type="match status" value="2"/>
</dbReference>
<dbReference type="SMART" id="SM00065">
    <property type="entry name" value="GAF"/>
    <property type="match status" value="2"/>
</dbReference>
<organism evidence="3 4">
    <name type="scientific">Triparma columacea</name>
    <dbReference type="NCBI Taxonomy" id="722753"/>
    <lineage>
        <taxon>Eukaryota</taxon>
        <taxon>Sar</taxon>
        <taxon>Stramenopiles</taxon>
        <taxon>Ochrophyta</taxon>
        <taxon>Bolidophyceae</taxon>
        <taxon>Parmales</taxon>
        <taxon>Triparmaceae</taxon>
        <taxon>Triparma</taxon>
    </lineage>
</organism>
<dbReference type="OrthoDB" id="74705at2759"/>
<name>A0A9W7GNP1_9STRA</name>
<accession>A0A9W7GNP1</accession>
<protein>
    <recommendedName>
        <fullName evidence="2">GAF domain-containing protein</fullName>
    </recommendedName>
</protein>
<sequence>MGQSNSTRGKSKSLGPSVEILCRDCTQQHMATLLEMLKRINQCTTLSQAVHKAIESTTALLDCDRATMFIVDEITDQLVVRDASGSTVDIKIPMTAGIAGSVYTGGELINIPDAYSEPKFNKETDKKTGYTTRSILCCPVYNHDGTTVAVLQAINKKKEGAREEFVPFTREDETLIDYMAGQLGVILMNAKIYEDSVKSKRKNEAMLDIVRSLHSDMGVNSVSFTLTERTPQLVDADRCTLYLVDEKHSELWTISGGVQIRIPKSSGIAGLVATSGEVVNIPDAYKDDRFNKDFDMKSGFHTKTILCLPIKNSENTVVGVLQLINKMEGPFTPGDEELLECFLAIVGGIITNSQLFTLTQGRDRKGTAFAETETPAALIKEKSKPSSLGTFAEGEEEEEEEDE</sequence>
<dbReference type="PANTHER" id="PTHR43155">
    <property type="entry name" value="CYCLIC DI-GMP PHOSPHODIESTERASE PA4108-RELATED"/>
    <property type="match status" value="1"/>
</dbReference>
<dbReference type="EMBL" id="BRYA01000359">
    <property type="protein sequence ID" value="GMI47798.1"/>
    <property type="molecule type" value="Genomic_DNA"/>
</dbReference>
<dbReference type="InterPro" id="IPR003018">
    <property type="entry name" value="GAF"/>
</dbReference>
<feature type="region of interest" description="Disordered" evidence="1">
    <location>
        <begin position="367"/>
        <end position="403"/>
    </location>
</feature>
<feature type="domain" description="GAF" evidence="2">
    <location>
        <begin position="218"/>
        <end position="360"/>
    </location>
</feature>
<comment type="caution">
    <text evidence="3">The sequence shown here is derived from an EMBL/GenBank/DDBJ whole genome shotgun (WGS) entry which is preliminary data.</text>
</comment>